<dbReference type="PROSITE" id="PS50181">
    <property type="entry name" value="FBOX"/>
    <property type="match status" value="1"/>
</dbReference>
<dbReference type="InterPro" id="IPR036047">
    <property type="entry name" value="F-box-like_dom_sf"/>
</dbReference>
<evidence type="ECO:0000256" key="1">
    <source>
        <dbReference type="PROSITE-ProRule" id="PRU00221"/>
    </source>
</evidence>
<feature type="compositionally biased region" description="Basic and acidic residues" evidence="2">
    <location>
        <begin position="845"/>
        <end position="855"/>
    </location>
</feature>
<gene>
    <name evidence="4" type="ORF">BDP27DRAFT_1416325</name>
</gene>
<dbReference type="InterPro" id="IPR015943">
    <property type="entry name" value="WD40/YVTN_repeat-like_dom_sf"/>
</dbReference>
<evidence type="ECO:0000313" key="4">
    <source>
        <dbReference type="EMBL" id="KAF9074445.1"/>
    </source>
</evidence>
<dbReference type="Pfam" id="PF12937">
    <property type="entry name" value="F-box-like"/>
    <property type="match status" value="1"/>
</dbReference>
<dbReference type="SUPFAM" id="SSF50978">
    <property type="entry name" value="WD40 repeat-like"/>
    <property type="match status" value="1"/>
</dbReference>
<dbReference type="PROSITE" id="PS50330">
    <property type="entry name" value="UIM"/>
    <property type="match status" value="1"/>
</dbReference>
<feature type="repeat" description="WD" evidence="1">
    <location>
        <begin position="241"/>
        <end position="282"/>
    </location>
</feature>
<feature type="compositionally biased region" description="Polar residues" evidence="2">
    <location>
        <begin position="9"/>
        <end position="25"/>
    </location>
</feature>
<dbReference type="SMART" id="SM00320">
    <property type="entry name" value="WD40"/>
    <property type="match status" value="2"/>
</dbReference>
<feature type="region of interest" description="Disordered" evidence="2">
    <location>
        <begin position="647"/>
        <end position="732"/>
    </location>
</feature>
<accession>A0A9P5UBT2</accession>
<feature type="compositionally biased region" description="Low complexity" evidence="2">
    <location>
        <begin position="667"/>
        <end position="679"/>
    </location>
</feature>
<dbReference type="Gene3D" id="1.20.1280.50">
    <property type="match status" value="1"/>
</dbReference>
<feature type="compositionally biased region" description="Low complexity" evidence="2">
    <location>
        <begin position="824"/>
        <end position="841"/>
    </location>
</feature>
<dbReference type="Pfam" id="PF00400">
    <property type="entry name" value="WD40"/>
    <property type="match status" value="1"/>
</dbReference>
<dbReference type="InterPro" id="IPR001810">
    <property type="entry name" value="F-box_dom"/>
</dbReference>
<keyword evidence="5" id="KW-1185">Reference proteome</keyword>
<name>A0A9P5UBT2_9AGAR</name>
<dbReference type="InterPro" id="IPR052301">
    <property type="entry name" value="SCF_F-box/WD-repeat"/>
</dbReference>
<evidence type="ECO:0000259" key="3">
    <source>
        <dbReference type="PROSITE" id="PS50181"/>
    </source>
</evidence>
<feature type="compositionally biased region" description="Low complexity" evidence="2">
    <location>
        <begin position="747"/>
        <end position="802"/>
    </location>
</feature>
<dbReference type="InterPro" id="IPR001680">
    <property type="entry name" value="WD40_rpt"/>
</dbReference>
<dbReference type="GO" id="GO:0019005">
    <property type="term" value="C:SCF ubiquitin ligase complex"/>
    <property type="evidence" value="ECO:0007669"/>
    <property type="project" value="TreeGrafter"/>
</dbReference>
<evidence type="ECO:0000256" key="2">
    <source>
        <dbReference type="SAM" id="MobiDB-lite"/>
    </source>
</evidence>
<dbReference type="EMBL" id="JADNRY010000013">
    <property type="protein sequence ID" value="KAF9074445.1"/>
    <property type="molecule type" value="Genomic_DNA"/>
</dbReference>
<feature type="region of interest" description="Disordered" evidence="2">
    <location>
        <begin position="747"/>
        <end position="855"/>
    </location>
</feature>
<reference evidence="4" key="1">
    <citation type="submission" date="2020-11" db="EMBL/GenBank/DDBJ databases">
        <authorList>
            <consortium name="DOE Joint Genome Institute"/>
            <person name="Ahrendt S."/>
            <person name="Riley R."/>
            <person name="Andreopoulos W."/>
            <person name="Labutti K."/>
            <person name="Pangilinan J."/>
            <person name="Ruiz-Duenas F.J."/>
            <person name="Barrasa J.M."/>
            <person name="Sanchez-Garcia M."/>
            <person name="Camarero S."/>
            <person name="Miyauchi S."/>
            <person name="Serrano A."/>
            <person name="Linde D."/>
            <person name="Babiker R."/>
            <person name="Drula E."/>
            <person name="Ayuso-Fernandez I."/>
            <person name="Pacheco R."/>
            <person name="Padilla G."/>
            <person name="Ferreira P."/>
            <person name="Barriuso J."/>
            <person name="Kellner H."/>
            <person name="Castanera R."/>
            <person name="Alfaro M."/>
            <person name="Ramirez L."/>
            <person name="Pisabarro A.G."/>
            <person name="Kuo A."/>
            <person name="Tritt A."/>
            <person name="Lipzen A."/>
            <person name="He G."/>
            <person name="Yan M."/>
            <person name="Ng V."/>
            <person name="Cullen D."/>
            <person name="Martin F."/>
            <person name="Rosso M.-N."/>
            <person name="Henrissat B."/>
            <person name="Hibbett D."/>
            <person name="Martinez A.T."/>
            <person name="Grigoriev I.V."/>
        </authorList>
    </citation>
    <scope>NUCLEOTIDE SEQUENCE</scope>
    <source>
        <strain evidence="4">AH 40177</strain>
    </source>
</reference>
<dbReference type="InterPro" id="IPR003903">
    <property type="entry name" value="UIM_dom"/>
</dbReference>
<dbReference type="PANTHER" id="PTHR14381">
    <property type="entry name" value="DACTYLIN"/>
    <property type="match status" value="1"/>
</dbReference>
<dbReference type="PROSITE" id="PS50294">
    <property type="entry name" value="WD_REPEATS_REGION"/>
    <property type="match status" value="1"/>
</dbReference>
<dbReference type="GO" id="GO:0031146">
    <property type="term" value="P:SCF-dependent proteasomal ubiquitin-dependent protein catabolic process"/>
    <property type="evidence" value="ECO:0007669"/>
    <property type="project" value="TreeGrafter"/>
</dbReference>
<feature type="region of interest" description="Disordered" evidence="2">
    <location>
        <begin position="1"/>
        <end position="25"/>
    </location>
</feature>
<dbReference type="Proteomes" id="UP000772434">
    <property type="component" value="Unassembled WGS sequence"/>
</dbReference>
<dbReference type="OrthoDB" id="429520at2759"/>
<dbReference type="InterPro" id="IPR036322">
    <property type="entry name" value="WD40_repeat_dom_sf"/>
</dbReference>
<evidence type="ECO:0000313" key="5">
    <source>
        <dbReference type="Proteomes" id="UP000772434"/>
    </source>
</evidence>
<dbReference type="PANTHER" id="PTHR14381:SF1">
    <property type="entry name" value="F-BOX_WD REPEAT-CONTAINING PROTEIN 4"/>
    <property type="match status" value="1"/>
</dbReference>
<sequence length="878" mass="95755">MPNRPHKASLNNSPVSTKNLTESKNLPNQHGLLSLPVENLTHITSYLDPWSLVTLSLVNSALYKHVKADYTWHRAFLLRFLGISPESNIDSEKALVLRRTESSWRKEYVFRFNLIRRWERCRNTTVAHAPVHSSISSMHLMQSNALLCSSIPYGIVSRSIPLHGKVIKGFLSPTPSGTGLGVGNPNTEFSPNVTACALTSEGGTGKILWGFRNGEIAVMTATRTMDSGTRSAARLVRCKVDEEHEGEVTQVGWDDTNSYLVSAAKDGRIKVWEAKKVRCVWTSQYLFPHICVSVALRTGPRGYMVVATMESGETWIWNSISLIMDDSPSASLTLAVPAVKIPYLVHDDDQDSTTSRAPTSLHVNNSSSSSGLHVFVTYPSRSDFWCMFFEYTSSSYGVAKYDSDEACGVVTALYPCLSSENSDERGFIITGHQLGWITIYPQFNFVSDFTIKNATPLISPIRKFEAHLDGSAVSALAWNGVILVTGADQGSTTIFDACTFSRLRVLSSPINHSRIRGIGGAHGQSNVQQILLSKEKDFIVVSVGDRAMAFKADVLPKNGNDKRKKMGKKKTRGTVIAKGHEKLLFDQLITESIDEHDQEHQYVQKVHGREREHRENLDRLGLDEIEAVEYVLMLSRDEALAQAGESRGHNHAFSDDGVFEGDFDDIPSLPSSSQFTLSSSPPPSPRLPHKESISSLHSTGTPKSGSKPIQTPLNRGSPSTSNQKVQVSPRKRAEPLVAGLSLPNSVSSSFVSSASGSPENASSIKDDSVFPSFRSSASPPSRSTRGSHPAPMVSHPVSSSSVLKAKGAWTKPISSNGGGVGAWRPTAASTSSAGPSTSRGANYDTRGHVNEDMDEDMKLAIELSLKTAQEEARRSRLG</sequence>
<organism evidence="4 5">
    <name type="scientific">Rhodocollybia butyracea</name>
    <dbReference type="NCBI Taxonomy" id="206335"/>
    <lineage>
        <taxon>Eukaryota</taxon>
        <taxon>Fungi</taxon>
        <taxon>Dikarya</taxon>
        <taxon>Basidiomycota</taxon>
        <taxon>Agaricomycotina</taxon>
        <taxon>Agaricomycetes</taxon>
        <taxon>Agaricomycetidae</taxon>
        <taxon>Agaricales</taxon>
        <taxon>Marasmiineae</taxon>
        <taxon>Omphalotaceae</taxon>
        <taxon>Rhodocollybia</taxon>
    </lineage>
</organism>
<dbReference type="Gene3D" id="6.10.140.100">
    <property type="match status" value="1"/>
</dbReference>
<dbReference type="SUPFAM" id="SSF81383">
    <property type="entry name" value="F-box domain"/>
    <property type="match status" value="1"/>
</dbReference>
<feature type="domain" description="F-box" evidence="3">
    <location>
        <begin position="29"/>
        <end position="75"/>
    </location>
</feature>
<feature type="compositionally biased region" description="Polar residues" evidence="2">
    <location>
        <begin position="693"/>
        <end position="726"/>
    </location>
</feature>
<keyword evidence="1" id="KW-0853">WD repeat</keyword>
<dbReference type="PROSITE" id="PS50082">
    <property type="entry name" value="WD_REPEATS_2"/>
    <property type="match status" value="1"/>
</dbReference>
<comment type="caution">
    <text evidence="4">The sequence shown here is derived from an EMBL/GenBank/DDBJ whole genome shotgun (WGS) entry which is preliminary data.</text>
</comment>
<protein>
    <recommendedName>
        <fullName evidence="3">F-box domain-containing protein</fullName>
    </recommendedName>
</protein>
<dbReference type="AlphaFoldDB" id="A0A9P5UBT2"/>
<dbReference type="Gene3D" id="2.130.10.10">
    <property type="entry name" value="YVTN repeat-like/Quinoprotein amine dehydrogenase"/>
    <property type="match status" value="1"/>
</dbReference>
<proteinExistence type="predicted"/>